<proteinExistence type="predicted"/>
<dbReference type="AlphaFoldDB" id="A0A9D3Q3F6"/>
<protein>
    <submittedName>
        <fullName evidence="2">Uncharacterized protein</fullName>
    </submittedName>
</protein>
<accession>A0A9D3Q3F6</accession>
<keyword evidence="3" id="KW-1185">Reference proteome</keyword>
<gene>
    <name evidence="2" type="ORF">MATL_G00105510</name>
</gene>
<dbReference type="Proteomes" id="UP001046870">
    <property type="component" value="Chromosome 8"/>
</dbReference>
<feature type="region of interest" description="Disordered" evidence="1">
    <location>
        <begin position="1"/>
        <end position="78"/>
    </location>
</feature>
<comment type="caution">
    <text evidence="2">The sequence shown here is derived from an EMBL/GenBank/DDBJ whole genome shotgun (WGS) entry which is preliminary data.</text>
</comment>
<feature type="compositionally biased region" description="Pro residues" evidence="1">
    <location>
        <begin position="17"/>
        <end position="35"/>
    </location>
</feature>
<evidence type="ECO:0000313" key="2">
    <source>
        <dbReference type="EMBL" id="KAG7472151.1"/>
    </source>
</evidence>
<sequence>MRNSQRIQGRKRMDPEGPQPRTNPAPSHSTPPPRRPSSLEGGVSGSGEICSPSHPFRGGAINSLSLSPPPPTACHERK</sequence>
<organism evidence="2 3">
    <name type="scientific">Megalops atlanticus</name>
    <name type="common">Tarpon</name>
    <name type="synonym">Clupea gigantea</name>
    <dbReference type="NCBI Taxonomy" id="7932"/>
    <lineage>
        <taxon>Eukaryota</taxon>
        <taxon>Metazoa</taxon>
        <taxon>Chordata</taxon>
        <taxon>Craniata</taxon>
        <taxon>Vertebrata</taxon>
        <taxon>Euteleostomi</taxon>
        <taxon>Actinopterygii</taxon>
        <taxon>Neopterygii</taxon>
        <taxon>Teleostei</taxon>
        <taxon>Elopiformes</taxon>
        <taxon>Megalopidae</taxon>
        <taxon>Megalops</taxon>
    </lineage>
</organism>
<evidence type="ECO:0000256" key="1">
    <source>
        <dbReference type="SAM" id="MobiDB-lite"/>
    </source>
</evidence>
<name>A0A9D3Q3F6_MEGAT</name>
<evidence type="ECO:0000313" key="3">
    <source>
        <dbReference type="Proteomes" id="UP001046870"/>
    </source>
</evidence>
<reference evidence="2" key="1">
    <citation type="submission" date="2021-01" db="EMBL/GenBank/DDBJ databases">
        <authorList>
            <person name="Zahm M."/>
            <person name="Roques C."/>
            <person name="Cabau C."/>
            <person name="Klopp C."/>
            <person name="Donnadieu C."/>
            <person name="Jouanno E."/>
            <person name="Lampietro C."/>
            <person name="Louis A."/>
            <person name="Herpin A."/>
            <person name="Echchiki A."/>
            <person name="Berthelot C."/>
            <person name="Parey E."/>
            <person name="Roest-Crollius H."/>
            <person name="Braasch I."/>
            <person name="Postlethwait J."/>
            <person name="Bobe J."/>
            <person name="Montfort J."/>
            <person name="Bouchez O."/>
            <person name="Begum T."/>
            <person name="Mejri S."/>
            <person name="Adams A."/>
            <person name="Chen W.-J."/>
            <person name="Guiguen Y."/>
        </authorList>
    </citation>
    <scope>NUCLEOTIDE SEQUENCE</scope>
    <source>
        <strain evidence="2">YG-15Mar2019-1</strain>
        <tissue evidence="2">Brain</tissue>
    </source>
</reference>
<dbReference type="EMBL" id="JAFDVH010000008">
    <property type="protein sequence ID" value="KAG7472151.1"/>
    <property type="molecule type" value="Genomic_DNA"/>
</dbReference>